<accession>A0A2N0ZMU1</accession>
<dbReference type="Proteomes" id="UP000233343">
    <property type="component" value="Unassembled WGS sequence"/>
</dbReference>
<reference evidence="1 2" key="1">
    <citation type="journal article" date="2010" name="Int. J. Syst. Evol. Microbiol.">
        <title>Bacillus horneckiae sp. nov., isolated from a spacecraft-assembly clean room.</title>
        <authorList>
            <person name="Vaishampayan P."/>
            <person name="Probst A."/>
            <person name="Krishnamurthi S."/>
            <person name="Ghosh S."/>
            <person name="Osman S."/>
            <person name="McDowall A."/>
            <person name="Ruckmani A."/>
            <person name="Mayilraj S."/>
            <person name="Venkateswaran K."/>
        </authorList>
    </citation>
    <scope>NUCLEOTIDE SEQUENCE [LARGE SCALE GENOMIC DNA]</scope>
    <source>
        <strain evidence="2">1PO1SC</strain>
    </source>
</reference>
<gene>
    <name evidence="1" type="ORF">CWS20_01075</name>
</gene>
<protein>
    <submittedName>
        <fullName evidence="1">Uncharacterized protein</fullName>
    </submittedName>
</protein>
<dbReference type="AlphaFoldDB" id="A0A2N0ZMU1"/>
<dbReference type="RefSeq" id="WP_066192332.1">
    <property type="nucleotide sequence ID" value="NZ_JARMMB010000052.1"/>
</dbReference>
<name>A0A2N0ZMU1_9BACI</name>
<keyword evidence="2" id="KW-1185">Reference proteome</keyword>
<sequence>MALSRWTDNSDRSMDDIMANVMNYREWIQEDKDPYNNQPLEYSVNITFEENKSINLNDIEITYNFINYSYERVRAGEENNPMRSNRIYSIDGYIVIFTDGVITQYITNRSSNDVTKTILRKINNYSKRLEITPNPITLVDDFFIWMIYKVLNHGNQSLEEESRLLIKSIIGFKGETKDRLAEVKGSGNRILNLLSTLSFLFENEDLTQINTRIEYNNETIDYKLDLFGNVDIDFKSYTGEYMFMMDVQEEEMKSKVILMTFLEVLPKILTSYGNDKESEEWTNDSRSTFFSEIGRVISAKIAEKIENQMAK</sequence>
<dbReference type="EMBL" id="PISD01000004">
    <property type="protein sequence ID" value="PKG30839.1"/>
    <property type="molecule type" value="Genomic_DNA"/>
</dbReference>
<organism evidence="1 2">
    <name type="scientific">Cytobacillus horneckiae</name>
    <dbReference type="NCBI Taxonomy" id="549687"/>
    <lineage>
        <taxon>Bacteria</taxon>
        <taxon>Bacillati</taxon>
        <taxon>Bacillota</taxon>
        <taxon>Bacilli</taxon>
        <taxon>Bacillales</taxon>
        <taxon>Bacillaceae</taxon>
        <taxon>Cytobacillus</taxon>
    </lineage>
</organism>
<comment type="caution">
    <text evidence="1">The sequence shown here is derived from an EMBL/GenBank/DDBJ whole genome shotgun (WGS) entry which is preliminary data.</text>
</comment>
<proteinExistence type="predicted"/>
<evidence type="ECO:0000313" key="1">
    <source>
        <dbReference type="EMBL" id="PKG30839.1"/>
    </source>
</evidence>
<evidence type="ECO:0000313" key="2">
    <source>
        <dbReference type="Proteomes" id="UP000233343"/>
    </source>
</evidence>